<dbReference type="OrthoDB" id="5792673at2759"/>
<evidence type="ECO:0000256" key="2">
    <source>
        <dbReference type="ARBA" id="ARBA00004286"/>
    </source>
</evidence>
<dbReference type="CDD" id="cd21181">
    <property type="entry name" value="Tudor_SETDB1_rpt2"/>
    <property type="match status" value="1"/>
</dbReference>
<dbReference type="GO" id="GO:0046974">
    <property type="term" value="F:histone H3K9 methyltransferase activity"/>
    <property type="evidence" value="ECO:0007669"/>
    <property type="project" value="TreeGrafter"/>
</dbReference>
<dbReference type="InterPro" id="IPR041292">
    <property type="entry name" value="Tudor_4"/>
</dbReference>
<evidence type="ECO:0000256" key="6">
    <source>
        <dbReference type="ARBA" id="ARBA00022679"/>
    </source>
</evidence>
<dbReference type="Pfam" id="PF18359">
    <property type="entry name" value="Tudor_5"/>
    <property type="match status" value="1"/>
</dbReference>
<evidence type="ECO:0000256" key="15">
    <source>
        <dbReference type="ARBA" id="ARBA00023242"/>
    </source>
</evidence>
<dbReference type="PROSITE" id="PS50867">
    <property type="entry name" value="PRE_SET"/>
    <property type="match status" value="1"/>
</dbReference>
<name>A0A8I6TJR6_CIMLE</name>
<dbReference type="GO" id="GO:0010629">
    <property type="term" value="P:negative regulation of gene expression"/>
    <property type="evidence" value="ECO:0007669"/>
    <property type="project" value="TreeGrafter"/>
</dbReference>
<keyword evidence="12" id="KW-0805">Transcription regulation</keyword>
<keyword evidence="9" id="KW-0677">Repeat</keyword>
<keyword evidence="5" id="KW-0489">Methyltransferase</keyword>
<keyword evidence="6" id="KW-0808">Transferase</keyword>
<dbReference type="AlphaFoldDB" id="A0A8I6TJR6"/>
<evidence type="ECO:0008006" key="22">
    <source>
        <dbReference type="Google" id="ProtNLM"/>
    </source>
</evidence>
<evidence type="ECO:0000256" key="12">
    <source>
        <dbReference type="ARBA" id="ARBA00023015"/>
    </source>
</evidence>
<accession>A0A8I6TJR6</accession>
<evidence type="ECO:0000256" key="3">
    <source>
        <dbReference type="ARBA" id="ARBA00022454"/>
    </source>
</evidence>
<dbReference type="KEGG" id="clec:106670703"/>
<dbReference type="Gene3D" id="3.30.890.10">
    <property type="entry name" value="Methyl-cpg-binding Protein 2, Chain A"/>
    <property type="match status" value="1"/>
</dbReference>
<dbReference type="InterPro" id="IPR007728">
    <property type="entry name" value="Pre-SET_dom"/>
</dbReference>
<dbReference type="InterPro" id="IPR001214">
    <property type="entry name" value="SET_dom"/>
</dbReference>
<organism evidence="20 21">
    <name type="scientific">Cimex lectularius</name>
    <name type="common">Bed bug</name>
    <name type="synonym">Acanthia lectularia</name>
    <dbReference type="NCBI Taxonomy" id="79782"/>
    <lineage>
        <taxon>Eukaryota</taxon>
        <taxon>Metazoa</taxon>
        <taxon>Ecdysozoa</taxon>
        <taxon>Arthropoda</taxon>
        <taxon>Hexapoda</taxon>
        <taxon>Insecta</taxon>
        <taxon>Pterygota</taxon>
        <taxon>Neoptera</taxon>
        <taxon>Paraneoptera</taxon>
        <taxon>Hemiptera</taxon>
        <taxon>Heteroptera</taxon>
        <taxon>Panheteroptera</taxon>
        <taxon>Cimicomorpha</taxon>
        <taxon>Cimicidae</taxon>
        <taxon>Cimex</taxon>
    </lineage>
</organism>
<dbReference type="PROSITE" id="PS50868">
    <property type="entry name" value="POST_SET"/>
    <property type="match status" value="1"/>
</dbReference>
<evidence type="ECO:0000259" key="17">
    <source>
        <dbReference type="PROSITE" id="PS50280"/>
    </source>
</evidence>
<dbReference type="InterPro" id="IPR051516">
    <property type="entry name" value="SETDB_methyltransferase"/>
</dbReference>
<keyword evidence="11" id="KW-0156">Chromatin regulator</keyword>
<keyword evidence="13" id="KW-0175">Coiled coil</keyword>
<feature type="domain" description="Post-SET" evidence="19">
    <location>
        <begin position="1067"/>
        <end position="1083"/>
    </location>
</feature>
<dbReference type="Gene3D" id="2.170.270.10">
    <property type="entry name" value="SET domain"/>
    <property type="match status" value="1"/>
</dbReference>
<feature type="region of interest" description="Disordered" evidence="16">
    <location>
        <begin position="926"/>
        <end position="991"/>
    </location>
</feature>
<dbReference type="GO" id="GO:0070828">
    <property type="term" value="P:heterochromatin organization"/>
    <property type="evidence" value="ECO:0007669"/>
    <property type="project" value="TreeGrafter"/>
</dbReference>
<dbReference type="OMA" id="PDETICI"/>
<evidence type="ECO:0000256" key="9">
    <source>
        <dbReference type="ARBA" id="ARBA00022737"/>
    </source>
</evidence>
<dbReference type="PANTHER" id="PTHR46024:SF1">
    <property type="entry name" value="HISTONE-LYSINE N-METHYLTRANSFERASE EGGLESS"/>
    <property type="match status" value="1"/>
</dbReference>
<dbReference type="InterPro" id="IPR003616">
    <property type="entry name" value="Post-SET_dom"/>
</dbReference>
<feature type="region of interest" description="Disordered" evidence="16">
    <location>
        <begin position="591"/>
        <end position="616"/>
    </location>
</feature>
<keyword evidence="15" id="KW-0539">Nucleus</keyword>
<dbReference type="PROSITE" id="PS50280">
    <property type="entry name" value="SET"/>
    <property type="match status" value="1"/>
</dbReference>
<feature type="domain" description="Pre-SET" evidence="18">
    <location>
        <begin position="782"/>
        <end position="855"/>
    </location>
</feature>
<dbReference type="InterPro" id="IPR001739">
    <property type="entry name" value="Methyl_CpG_DNA-bd"/>
</dbReference>
<dbReference type="InterPro" id="IPR016177">
    <property type="entry name" value="DNA-bd_dom_sf"/>
</dbReference>
<dbReference type="SMART" id="SM00468">
    <property type="entry name" value="PreSET"/>
    <property type="match status" value="1"/>
</dbReference>
<evidence type="ECO:0000313" key="21">
    <source>
        <dbReference type="Proteomes" id="UP000494040"/>
    </source>
</evidence>
<dbReference type="SUPFAM" id="SSF82199">
    <property type="entry name" value="SET domain"/>
    <property type="match status" value="1"/>
</dbReference>
<evidence type="ECO:0000313" key="20">
    <source>
        <dbReference type="EnsemblMetazoa" id="XP_014256743.1"/>
    </source>
</evidence>
<dbReference type="PANTHER" id="PTHR46024">
    <property type="entry name" value="HISTONE-LYSINE N-METHYLTRANSFERASE EGGLESS"/>
    <property type="match status" value="1"/>
</dbReference>
<dbReference type="RefSeq" id="XP_014256743.1">
    <property type="nucleotide sequence ID" value="XM_014401257.2"/>
</dbReference>
<feature type="compositionally biased region" description="Basic and acidic residues" evidence="16">
    <location>
        <begin position="942"/>
        <end position="960"/>
    </location>
</feature>
<reference evidence="20" key="1">
    <citation type="submission" date="2022-01" db="UniProtKB">
        <authorList>
            <consortium name="EnsemblMetazoa"/>
        </authorList>
    </citation>
    <scope>IDENTIFICATION</scope>
</reference>
<dbReference type="Pfam" id="PF05033">
    <property type="entry name" value="Pre-SET"/>
    <property type="match status" value="1"/>
</dbReference>
<dbReference type="CDD" id="cd10517">
    <property type="entry name" value="SET_SETDB1"/>
    <property type="match status" value="1"/>
</dbReference>
<evidence type="ECO:0000256" key="11">
    <source>
        <dbReference type="ARBA" id="ARBA00022853"/>
    </source>
</evidence>
<keyword evidence="10" id="KW-0862">Zinc</keyword>
<comment type="subcellular location">
    <subcellularLocation>
        <location evidence="2">Chromosome</location>
    </subcellularLocation>
    <subcellularLocation>
        <location evidence="1">Nucleus</location>
    </subcellularLocation>
</comment>
<protein>
    <recommendedName>
        <fullName evidence="22">Histone-lysine N-methyltransferase eggless</fullName>
    </recommendedName>
</protein>
<dbReference type="Pfam" id="PF18358">
    <property type="entry name" value="Tudor_4"/>
    <property type="match status" value="1"/>
</dbReference>
<evidence type="ECO:0000259" key="19">
    <source>
        <dbReference type="PROSITE" id="PS50868"/>
    </source>
</evidence>
<dbReference type="InterPro" id="IPR046341">
    <property type="entry name" value="SET_dom_sf"/>
</dbReference>
<dbReference type="Proteomes" id="UP000494040">
    <property type="component" value="Unassembled WGS sequence"/>
</dbReference>
<keyword evidence="14" id="KW-0804">Transcription</keyword>
<evidence type="ECO:0000256" key="7">
    <source>
        <dbReference type="ARBA" id="ARBA00022691"/>
    </source>
</evidence>
<evidence type="ECO:0000256" key="10">
    <source>
        <dbReference type="ARBA" id="ARBA00022833"/>
    </source>
</evidence>
<dbReference type="GO" id="GO:0008270">
    <property type="term" value="F:zinc ion binding"/>
    <property type="evidence" value="ECO:0007669"/>
    <property type="project" value="InterPro"/>
</dbReference>
<dbReference type="InterPro" id="IPR041291">
    <property type="entry name" value="TUDOR_5"/>
</dbReference>
<dbReference type="EnsemblMetazoa" id="XM_014401257.2">
    <property type="protein sequence ID" value="XP_014256743.1"/>
    <property type="gene ID" value="LOC106670703"/>
</dbReference>
<evidence type="ECO:0000256" key="5">
    <source>
        <dbReference type="ARBA" id="ARBA00022603"/>
    </source>
</evidence>
<evidence type="ECO:0000259" key="18">
    <source>
        <dbReference type="PROSITE" id="PS50867"/>
    </source>
</evidence>
<feature type="domain" description="SET" evidence="17">
    <location>
        <begin position="858"/>
        <end position="1058"/>
    </location>
</feature>
<dbReference type="SMART" id="SM00317">
    <property type="entry name" value="SET"/>
    <property type="match status" value="1"/>
</dbReference>
<dbReference type="GO" id="GO:0005634">
    <property type="term" value="C:nucleus"/>
    <property type="evidence" value="ECO:0007669"/>
    <property type="project" value="UniProtKB-SubCell"/>
</dbReference>
<keyword evidence="7" id="KW-0949">S-adenosyl-L-methionine</keyword>
<keyword evidence="21" id="KW-1185">Reference proteome</keyword>
<sequence>MSGKDNDVVVIDDDSDEDKSILEGILANMNPGEGACAGTEDLSDNEFHTIFNECFPDETICIVDSDGEDPEPPKAKCANTTCQNRGQLVKPLKSVQALYQIPNGSQNHICVACDKSGKAMIMERVVKLKNGEALFDGEFPRVDPVVVVDAEEEEGAGSLDPTLEAPLSCLIDSISQSLFQKIDLKKQVKAANEWLDNKTSQVLEKVKQCQREMKEIDSGLYTSMQELYETYRPVTKEMPSIDVADVPNVQVHSSVTPTVTRYAGNKRYSQRTVPQRNIIQDRKMAIKSTANTFRYIKLIDPSNKPIPKVGDKFFVEKRSIQGYKEWVPATVDKILKTVINGKYEDRYKVKVENMNDSELNREEIDSSRLAYYYPCNLKLDIGSRVIAPHSVNQNHRMNYQSGIVAELPTRLNKYRYLVFYDRGASVYVPSNEVRYVLDCKKQPHEYFDVDSQEFIRSYLTSFPERPMLRVKPLERVKTRFRGVWFNARVIEVDASLIKVLFLNNGHSEWIYRGSPRLYPVFEKKRQIQQDTPTGKIRHRGTTVNQSQGPYIQYEVVSSDDDSDTSSERSITIKRESNISSGTVRAVARKSVTKPNSHMDHHYTHHSIQRRTSERRSTRLDYGKIIRKYPQGILNPRNNRPHSCSPYCVSWVTSENKKIKAMNPLAIPSVYAFKRDTEDSNVTYLSPCGKKLRSCEDILTFLRLTKLPLTIDLFDFDPAISIFDEFVVAQDYILIEDVSRGSEIVPIPCINTHDDTIPDLMEYMTERRGLEGVNLNTDPGFLFGCDCTDNCQDKSKCACWQQTINQARSFNYHLDPDKIGYQNRRLPEMLLTGIYECNSTCKCCQKTCLNRVVQHPLKIKLQLFKTKKKGWGTRCVNDIPAGTFICVYVGNILNEQYANETGRTHGDEYFAELDYIEVLEEHKENYEEFPPDFDDDPEWLSSDGERSNERTMKRPRDRCEGNEDSNDNYDQSNFAMDNDEDRNRDSKPSVRSYYGPSESVYIMDAKVAGNIGRYLNHSCDPNIFVQNVFVDTHDLRFPWVSFFALKYIPAGTELTWNYGYNVDSVPGKKLYCYCEAANCRRRLL</sequence>
<evidence type="ECO:0000256" key="4">
    <source>
        <dbReference type="ARBA" id="ARBA00022491"/>
    </source>
</evidence>
<evidence type="ECO:0000256" key="1">
    <source>
        <dbReference type="ARBA" id="ARBA00004123"/>
    </source>
</evidence>
<dbReference type="Gene3D" id="2.30.30.140">
    <property type="match status" value="1"/>
</dbReference>
<evidence type="ECO:0000256" key="16">
    <source>
        <dbReference type="SAM" id="MobiDB-lite"/>
    </source>
</evidence>
<keyword evidence="8" id="KW-0479">Metal-binding</keyword>
<evidence type="ECO:0000256" key="14">
    <source>
        <dbReference type="ARBA" id="ARBA00023163"/>
    </source>
</evidence>
<dbReference type="Pfam" id="PF00856">
    <property type="entry name" value="SET"/>
    <property type="match status" value="1"/>
</dbReference>
<dbReference type="GO" id="GO:0032259">
    <property type="term" value="P:methylation"/>
    <property type="evidence" value="ECO:0007669"/>
    <property type="project" value="UniProtKB-KW"/>
</dbReference>
<dbReference type="GO" id="GO:0003677">
    <property type="term" value="F:DNA binding"/>
    <property type="evidence" value="ECO:0007669"/>
    <property type="project" value="InterPro"/>
</dbReference>
<evidence type="ECO:0000256" key="8">
    <source>
        <dbReference type="ARBA" id="ARBA00022723"/>
    </source>
</evidence>
<proteinExistence type="predicted"/>
<keyword evidence="3" id="KW-0158">Chromosome</keyword>
<keyword evidence="4" id="KW-0678">Repressor</keyword>
<dbReference type="GO" id="GO:0005694">
    <property type="term" value="C:chromosome"/>
    <property type="evidence" value="ECO:0007669"/>
    <property type="project" value="UniProtKB-SubCell"/>
</dbReference>
<dbReference type="GeneID" id="106670703"/>
<dbReference type="SUPFAM" id="SSF54171">
    <property type="entry name" value="DNA-binding domain"/>
    <property type="match status" value="1"/>
</dbReference>
<feature type="compositionally biased region" description="Acidic residues" evidence="16">
    <location>
        <begin position="926"/>
        <end position="937"/>
    </location>
</feature>
<evidence type="ECO:0000256" key="13">
    <source>
        <dbReference type="ARBA" id="ARBA00023054"/>
    </source>
</evidence>
<dbReference type="Pfam" id="PF01429">
    <property type="entry name" value="MBD"/>
    <property type="match status" value="1"/>
</dbReference>
<dbReference type="SMART" id="SM00391">
    <property type="entry name" value="MBD"/>
    <property type="match status" value="1"/>
</dbReference>